<dbReference type="Gene3D" id="2.40.110.10">
    <property type="entry name" value="Butyryl-CoA Dehydrogenase, subunit A, domain 2"/>
    <property type="match status" value="1"/>
</dbReference>
<dbReference type="EMBL" id="FWEU01000001">
    <property type="protein sequence ID" value="SLM23256.1"/>
    <property type="molecule type" value="Genomic_DNA"/>
</dbReference>
<dbReference type="SUPFAM" id="SSF56645">
    <property type="entry name" value="Acyl-CoA dehydrogenase NM domain-like"/>
    <property type="match status" value="1"/>
</dbReference>
<dbReference type="GO" id="GO:0016627">
    <property type="term" value="F:oxidoreductase activity, acting on the CH-CH group of donors"/>
    <property type="evidence" value="ECO:0007669"/>
    <property type="project" value="InterPro"/>
</dbReference>
<accession>A0A1W1GV61</accession>
<proteinExistence type="predicted"/>
<dbReference type="RefSeq" id="WP_080148716.1">
    <property type="nucleotide sequence ID" value="NZ_JBOHXS010000001.1"/>
</dbReference>
<sequence length="313" mass="33278">MLDTVSIPPLADRARHALLMQPALPQPGGGNTLQRWRALARLGAEDLCLAKVLEAHYDAAAILHDLGAPAPADGTLWAVWAAEGPACTVRADALNRLHGDKPWCSGSMFVDAALVTVRSPDAAQLYSVAAADWQSLDADPWPAAGMAGIRSTTVRFNAALAQAVGGRDAYLQRPGFWHGGAGIAAVWFGAATAVAERMQPACAEGLRARLLGKVDLALAPAAALLRELAVKIDQAPDLPHREDVVRVRSVVERAASEVLDLAGRALGPAPMCMEATHAQRWADLTVFLRQSHADKDWAWLGAQRALQEGPWSL</sequence>
<evidence type="ECO:0000313" key="1">
    <source>
        <dbReference type="EMBL" id="SLM23256.1"/>
    </source>
</evidence>
<protein>
    <recommendedName>
        <fullName evidence="3">Acyl-CoA dehydrogenase</fullName>
    </recommendedName>
</protein>
<evidence type="ECO:0008006" key="3">
    <source>
        <dbReference type="Google" id="ProtNLM"/>
    </source>
</evidence>
<gene>
    <name evidence="1" type="ORF">SAMN04488690_0944</name>
</gene>
<dbReference type="AlphaFoldDB" id="A0A1W1GV61"/>
<organism evidence="1 2">
    <name type="scientific">Stenotrophomonas indicatrix</name>
    <dbReference type="NCBI Taxonomy" id="2045451"/>
    <lineage>
        <taxon>Bacteria</taxon>
        <taxon>Pseudomonadati</taxon>
        <taxon>Pseudomonadota</taxon>
        <taxon>Gammaproteobacteria</taxon>
        <taxon>Lysobacterales</taxon>
        <taxon>Lysobacteraceae</taxon>
        <taxon>Stenotrophomonas</taxon>
    </lineage>
</organism>
<evidence type="ECO:0000313" key="2">
    <source>
        <dbReference type="Proteomes" id="UP000191133"/>
    </source>
</evidence>
<reference evidence="2" key="1">
    <citation type="submission" date="2016-10" db="EMBL/GenBank/DDBJ databases">
        <authorList>
            <person name="Varghese N."/>
            <person name="Submissions S."/>
        </authorList>
    </citation>
    <scope>NUCLEOTIDE SEQUENCE [LARGE SCALE GENOMIC DNA]</scope>
    <source>
        <strain evidence="2">92MFCol6.1</strain>
    </source>
</reference>
<name>A0A1W1GV61_9GAMM</name>
<dbReference type="InterPro" id="IPR009100">
    <property type="entry name" value="AcylCoA_DH/oxidase_NM_dom_sf"/>
</dbReference>
<dbReference type="Proteomes" id="UP000191133">
    <property type="component" value="Unassembled WGS sequence"/>
</dbReference>
<dbReference type="InterPro" id="IPR046373">
    <property type="entry name" value="Acyl-CoA_Oxase/DH_mid-dom_sf"/>
</dbReference>